<dbReference type="AlphaFoldDB" id="A0AAN9B079"/>
<evidence type="ECO:0000313" key="2">
    <source>
        <dbReference type="Proteomes" id="UP001374579"/>
    </source>
</evidence>
<organism evidence="1 2">
    <name type="scientific">Littorina saxatilis</name>
    <dbReference type="NCBI Taxonomy" id="31220"/>
    <lineage>
        <taxon>Eukaryota</taxon>
        <taxon>Metazoa</taxon>
        <taxon>Spiralia</taxon>
        <taxon>Lophotrochozoa</taxon>
        <taxon>Mollusca</taxon>
        <taxon>Gastropoda</taxon>
        <taxon>Caenogastropoda</taxon>
        <taxon>Littorinimorpha</taxon>
        <taxon>Littorinoidea</taxon>
        <taxon>Littorinidae</taxon>
        <taxon>Littorina</taxon>
    </lineage>
</organism>
<keyword evidence="2" id="KW-1185">Reference proteome</keyword>
<evidence type="ECO:0000313" key="1">
    <source>
        <dbReference type="EMBL" id="KAK7096502.1"/>
    </source>
</evidence>
<dbReference type="Proteomes" id="UP001374579">
    <property type="component" value="Unassembled WGS sequence"/>
</dbReference>
<sequence length="489" mass="56020">MATARQYNQPFQLATATDRCDDAKNSLKGYFICVNIQGDIFQASASTADKKKRPTVVETFLKVVNALFNEGCCVLCLHANKPDLDFVGDFTEQVDDKVNYMFVDGALFDEKIKLAIDNRVGRVRLIYRVVSTKSELPIFLNYNSKASLDKGLTDLAPKQFQTFFHKVKTRRPREQTTLKRASETNSFKFIENKEVTGKCPFKETRNQQAKSVPMRYSDNVRKLTKFMWENLKLPQYISAFSKNIDGGSVFFGLVEEKVNIEKWQLDEPSNSPISIVDKDWKVWKDNNNTAYLVAKLSKPPSIPRSWTPVHDEAAVQGIFTVANDGQWNVYKDSCVSAFHVAKESDVPKAEQKTGKIICEGLFDVQRLEEDLKTTLRDRIRDELLWLGRAQPEDPVTFRFHPVVTETGQPTNKWVIELIVEYFHGVVFTQKEGPEVYRLNSKGVQKAVDIEDLVERLETEEWLSAQLDEKDEELFTAQTPTFRGLNHNNN</sequence>
<name>A0AAN9B079_9CAEN</name>
<accession>A0AAN9B079</accession>
<proteinExistence type="predicted"/>
<comment type="caution">
    <text evidence="1">The sequence shown here is derived from an EMBL/GenBank/DDBJ whole genome shotgun (WGS) entry which is preliminary data.</text>
</comment>
<reference evidence="1 2" key="1">
    <citation type="submission" date="2024-02" db="EMBL/GenBank/DDBJ databases">
        <title>Chromosome-scale genome assembly of the rough periwinkle Littorina saxatilis.</title>
        <authorList>
            <person name="De Jode A."/>
            <person name="Faria R."/>
            <person name="Formenti G."/>
            <person name="Sims Y."/>
            <person name="Smith T.P."/>
            <person name="Tracey A."/>
            <person name="Wood J.M.D."/>
            <person name="Zagrodzka Z.B."/>
            <person name="Johannesson K."/>
            <person name="Butlin R.K."/>
            <person name="Leder E.H."/>
        </authorList>
    </citation>
    <scope>NUCLEOTIDE SEQUENCE [LARGE SCALE GENOMIC DNA]</scope>
    <source>
        <strain evidence="1">Snail1</strain>
        <tissue evidence="1">Muscle</tissue>
    </source>
</reference>
<protein>
    <submittedName>
        <fullName evidence="1">Uncharacterized protein</fullName>
    </submittedName>
</protein>
<dbReference type="EMBL" id="JBAMIC010000014">
    <property type="protein sequence ID" value="KAK7096502.1"/>
    <property type="molecule type" value="Genomic_DNA"/>
</dbReference>
<gene>
    <name evidence="1" type="ORF">V1264_005791</name>
</gene>